<dbReference type="Proteomes" id="UP000439550">
    <property type="component" value="Unassembled WGS sequence"/>
</dbReference>
<keyword evidence="8" id="KW-1185">Reference proteome</keyword>
<evidence type="ECO:0000313" key="8">
    <source>
        <dbReference type="Proteomes" id="UP000439550"/>
    </source>
</evidence>
<keyword evidence="5" id="KW-0520">NAD</keyword>
<gene>
    <name evidence="7" type="ORF">GHI93_04725</name>
</gene>
<comment type="similarity">
    <text evidence="1">Belongs to the iron-containing alcohol dehydrogenase family.</text>
</comment>
<dbReference type="RefSeq" id="WP_153495917.1">
    <property type="nucleotide sequence ID" value="NZ_CAXYUY010000002.1"/>
</dbReference>
<keyword evidence="3" id="KW-0560">Oxidoreductase</keyword>
<feature type="binding site" evidence="4">
    <location>
        <position position="252"/>
    </location>
    <ligand>
        <name>glycerol</name>
        <dbReference type="ChEBI" id="CHEBI:17754"/>
    </ligand>
</feature>
<feature type="binding site" evidence="5">
    <location>
        <begin position="89"/>
        <end position="93"/>
    </location>
    <ligand>
        <name>NAD(+)</name>
        <dbReference type="ChEBI" id="CHEBI:57540"/>
    </ligand>
</feature>
<feature type="binding site" evidence="4">
    <location>
        <position position="166"/>
    </location>
    <ligand>
        <name>glycerol</name>
        <dbReference type="ChEBI" id="CHEBI:17754"/>
    </ligand>
</feature>
<dbReference type="Pfam" id="PF00465">
    <property type="entry name" value="Fe-ADH"/>
    <property type="match status" value="1"/>
</dbReference>
<dbReference type="PROSITE" id="PS00913">
    <property type="entry name" value="ADH_IRON_1"/>
    <property type="match status" value="1"/>
</dbReference>
<dbReference type="EMBL" id="WITJ01000005">
    <property type="protein sequence ID" value="MQW39242.1"/>
    <property type="molecule type" value="Genomic_DNA"/>
</dbReference>
<dbReference type="AlphaFoldDB" id="A0A7X1Z9L2"/>
<evidence type="ECO:0000256" key="4">
    <source>
        <dbReference type="PIRSR" id="PIRSR000112-1"/>
    </source>
</evidence>
<dbReference type="PANTHER" id="PTHR43616">
    <property type="entry name" value="GLYCEROL DEHYDROGENASE"/>
    <property type="match status" value="1"/>
</dbReference>
<sequence length="361" mass="39285">MKIATEVRPGANRYVSGNHILKDLPNYLSDFKALSVLTGEKSFAAFSQFYKKMLPYPIYHYDGTASVENGEALADTIGSADAILAIGGGRLIDTAKVTARALNCELIIIPTLVSNCAAYTPIGALYHTDHTFDQVAYFPRVSYLTLVDYDFLLDTPHDYLVAGIGDTLAKWYEMEGIIRHETLNALPASVHLGFAAAKVIFKILFEDSAQALSDLKNHDASAAFGRIADTVIELSGTVGGFAGAYGRMSGAHALHNGLSLLTETHEILHGSKVAYGVLVQLAYTNDFEEIKKLLPFYKSSELPTQLQALHLKKFDAIQLQPVADFAASKEESYRLIDPDVTGSKILSAIEALENFVAQDIS</sequence>
<evidence type="ECO:0000256" key="3">
    <source>
        <dbReference type="ARBA" id="ARBA00023002"/>
    </source>
</evidence>
<feature type="binding site" evidence="5">
    <location>
        <begin position="111"/>
        <end position="114"/>
    </location>
    <ligand>
        <name>NAD(+)</name>
        <dbReference type="ChEBI" id="CHEBI:57540"/>
    </ligand>
</feature>
<name>A0A7X1Z9L2_9LACT</name>
<keyword evidence="2 4" id="KW-0479">Metal-binding</keyword>
<dbReference type="OrthoDB" id="5198708at2"/>
<evidence type="ECO:0000313" key="7">
    <source>
        <dbReference type="EMBL" id="MQW39242.1"/>
    </source>
</evidence>
<proteinExistence type="inferred from homology"/>
<evidence type="ECO:0000256" key="1">
    <source>
        <dbReference type="ARBA" id="ARBA00007358"/>
    </source>
</evidence>
<protein>
    <submittedName>
        <fullName evidence="7">Iron-containing alcohol dehydrogenase</fullName>
    </submittedName>
</protein>
<feature type="binding site" evidence="4">
    <location>
        <position position="269"/>
    </location>
    <ligand>
        <name>glycerol</name>
        <dbReference type="ChEBI" id="CHEBI:17754"/>
    </ligand>
</feature>
<evidence type="ECO:0000256" key="2">
    <source>
        <dbReference type="ARBA" id="ARBA00022723"/>
    </source>
</evidence>
<dbReference type="InterPro" id="IPR018211">
    <property type="entry name" value="ADH_Fe_CS"/>
</dbReference>
<comment type="caution">
    <text evidence="7">The sequence shown here is derived from an EMBL/GenBank/DDBJ whole genome shotgun (WGS) entry which is preliminary data.</text>
</comment>
<dbReference type="Gene3D" id="1.20.1090.10">
    <property type="entry name" value="Dehydroquinate synthase-like - alpha domain"/>
    <property type="match status" value="1"/>
</dbReference>
<dbReference type="PANTHER" id="PTHR43616:SF3">
    <property type="entry name" value="HYDROXYCARBOXYLATE DEHYDROGENASE A"/>
    <property type="match status" value="1"/>
</dbReference>
<feature type="domain" description="Alcohol dehydrogenase iron-type/glycerol dehydrogenase GldA" evidence="6">
    <location>
        <begin position="12"/>
        <end position="148"/>
    </location>
</feature>
<dbReference type="InterPro" id="IPR001670">
    <property type="entry name" value="ADH_Fe/GldA"/>
</dbReference>
<evidence type="ECO:0000259" key="6">
    <source>
        <dbReference type="Pfam" id="PF00465"/>
    </source>
</evidence>
<feature type="binding site" evidence="5">
    <location>
        <position position="120"/>
    </location>
    <ligand>
        <name>NAD(+)</name>
        <dbReference type="ChEBI" id="CHEBI:57540"/>
    </ligand>
</feature>
<evidence type="ECO:0000256" key="5">
    <source>
        <dbReference type="PIRSR" id="PIRSR000112-3"/>
    </source>
</evidence>
<dbReference type="GO" id="GO:0046872">
    <property type="term" value="F:metal ion binding"/>
    <property type="evidence" value="ECO:0007669"/>
    <property type="project" value="UniProtKB-KW"/>
</dbReference>
<dbReference type="Gene3D" id="3.40.50.1970">
    <property type="match status" value="1"/>
</dbReference>
<dbReference type="PIRSF" id="PIRSF000112">
    <property type="entry name" value="Glycerol_dehydrogenase"/>
    <property type="match status" value="1"/>
</dbReference>
<organism evidence="7 8">
    <name type="scientific">Lactococcus hircilactis</name>
    <dbReference type="NCBI Taxonomy" id="1494462"/>
    <lineage>
        <taxon>Bacteria</taxon>
        <taxon>Bacillati</taxon>
        <taxon>Bacillota</taxon>
        <taxon>Bacilli</taxon>
        <taxon>Lactobacillales</taxon>
        <taxon>Streptococcaceae</taxon>
        <taxon>Lactococcus</taxon>
    </lineage>
</organism>
<keyword evidence="4" id="KW-0862">Zinc</keyword>
<dbReference type="SUPFAM" id="SSF56796">
    <property type="entry name" value="Dehydroquinate synthase-like"/>
    <property type="match status" value="1"/>
</dbReference>
<reference evidence="7 8" key="1">
    <citation type="submission" date="2019-10" db="EMBL/GenBank/DDBJ databases">
        <authorList>
            <person name="Dong K."/>
        </authorList>
    </citation>
    <scope>NUCLEOTIDE SEQUENCE [LARGE SCALE GENOMIC DNA]</scope>
    <source>
        <strain evidence="7 8">DSM 28960</strain>
    </source>
</reference>
<feature type="binding site" evidence="5">
    <location>
        <position position="126"/>
    </location>
    <ligand>
        <name>NAD(+)</name>
        <dbReference type="ChEBI" id="CHEBI:57540"/>
    </ligand>
</feature>
<dbReference type="GO" id="GO:0016614">
    <property type="term" value="F:oxidoreductase activity, acting on CH-OH group of donors"/>
    <property type="evidence" value="ECO:0007669"/>
    <property type="project" value="InterPro"/>
</dbReference>
<dbReference type="InterPro" id="IPR016205">
    <property type="entry name" value="Glycerol_DH"/>
</dbReference>
<accession>A0A7X1Z9L2</accession>
<comment type="cofactor">
    <cofactor evidence="4">
        <name>Zn(2+)</name>
        <dbReference type="ChEBI" id="CHEBI:29105"/>
    </cofactor>
    <text evidence="4">Binds 1 zinc ion per subunit.</text>
</comment>
<dbReference type="CDD" id="cd08172">
    <property type="entry name" value="GlyDH-like"/>
    <property type="match status" value="1"/>
</dbReference>